<reference evidence="4" key="1">
    <citation type="submission" date="2018-11" db="EMBL/GenBank/DDBJ databases">
        <title>Shewanella sp. M2.</title>
        <authorList>
            <person name="Hwang Y.J."/>
            <person name="Hwang C.Y."/>
        </authorList>
    </citation>
    <scope>NUCLEOTIDE SEQUENCE [LARGE SCALE GENOMIC DNA]</scope>
    <source>
        <strain evidence="4">LMG 19866</strain>
    </source>
</reference>
<evidence type="ECO:0000313" key="4">
    <source>
        <dbReference type="Proteomes" id="UP000278035"/>
    </source>
</evidence>
<proteinExistence type="inferred from homology"/>
<accession>A0A3G8LNW9</accession>
<dbReference type="OrthoDB" id="9799036at2"/>
<keyword evidence="2" id="KW-0378">Hydrolase</keyword>
<organism evidence="3 4">
    <name type="scientific">Shewanella livingstonensis</name>
    <dbReference type="NCBI Taxonomy" id="150120"/>
    <lineage>
        <taxon>Bacteria</taxon>
        <taxon>Pseudomonadati</taxon>
        <taxon>Pseudomonadota</taxon>
        <taxon>Gammaproteobacteria</taxon>
        <taxon>Alteromonadales</taxon>
        <taxon>Shewanellaceae</taxon>
        <taxon>Shewanella</taxon>
    </lineage>
</organism>
<evidence type="ECO:0000313" key="3">
    <source>
        <dbReference type="EMBL" id="AZG71396.1"/>
    </source>
</evidence>
<protein>
    <submittedName>
        <fullName evidence="3">Acyl-CoA thioesterase</fullName>
    </submittedName>
</protein>
<dbReference type="InterPro" id="IPR050563">
    <property type="entry name" value="4-hydroxybenzoyl-CoA_TE"/>
</dbReference>
<dbReference type="InterPro" id="IPR029069">
    <property type="entry name" value="HotDog_dom_sf"/>
</dbReference>
<dbReference type="Proteomes" id="UP000278035">
    <property type="component" value="Chromosome"/>
</dbReference>
<sequence length="155" mass="17647">MTFVHRAKRQWTQNNNKGFFVTDTQFSMTLKPRFCETDALGHINNTVIPVWFEAAREPIFEIVNPGQDLTKWNMIIAGFTIAFTAPTYYGEEVIVKTHISRLGNSSFDILQSCWQHGKKTAEATTTMVHYNYQTEKSEPLAELARQQLAVLTGTA</sequence>
<dbReference type="PANTHER" id="PTHR31793">
    <property type="entry name" value="4-HYDROXYBENZOYL-COA THIOESTERASE FAMILY MEMBER"/>
    <property type="match status" value="1"/>
</dbReference>
<dbReference type="PANTHER" id="PTHR31793:SF27">
    <property type="entry name" value="NOVEL THIOESTERASE SUPERFAMILY DOMAIN AND SAPOSIN A-TYPE DOMAIN CONTAINING PROTEIN (0610012H03RIK)"/>
    <property type="match status" value="1"/>
</dbReference>
<dbReference type="GO" id="GO:0047617">
    <property type="term" value="F:fatty acyl-CoA hydrolase activity"/>
    <property type="evidence" value="ECO:0007669"/>
    <property type="project" value="TreeGrafter"/>
</dbReference>
<name>A0A3G8LNW9_9GAMM</name>
<comment type="similarity">
    <text evidence="1">Belongs to the 4-hydroxybenzoyl-CoA thioesterase family.</text>
</comment>
<dbReference type="CDD" id="cd00586">
    <property type="entry name" value="4HBT"/>
    <property type="match status" value="1"/>
</dbReference>
<dbReference type="AlphaFoldDB" id="A0A3G8LNW9"/>
<dbReference type="Gene3D" id="3.10.129.10">
    <property type="entry name" value="Hotdog Thioesterase"/>
    <property type="match status" value="1"/>
</dbReference>
<dbReference type="Pfam" id="PF13279">
    <property type="entry name" value="4HBT_2"/>
    <property type="match status" value="1"/>
</dbReference>
<evidence type="ECO:0000256" key="1">
    <source>
        <dbReference type="ARBA" id="ARBA00005953"/>
    </source>
</evidence>
<dbReference type="EMBL" id="CP034015">
    <property type="protein sequence ID" value="AZG71396.1"/>
    <property type="molecule type" value="Genomic_DNA"/>
</dbReference>
<gene>
    <name evidence="3" type="ORF">EGC82_00590</name>
</gene>
<dbReference type="KEGG" id="slj:EGC82_00590"/>
<dbReference type="SUPFAM" id="SSF54637">
    <property type="entry name" value="Thioesterase/thiol ester dehydrase-isomerase"/>
    <property type="match status" value="1"/>
</dbReference>
<evidence type="ECO:0000256" key="2">
    <source>
        <dbReference type="ARBA" id="ARBA00022801"/>
    </source>
</evidence>
<keyword evidence="4" id="KW-1185">Reference proteome</keyword>